<dbReference type="OrthoDB" id="2891723at2"/>
<feature type="transmembrane region" description="Helical" evidence="1">
    <location>
        <begin position="49"/>
        <end position="73"/>
    </location>
</feature>
<feature type="transmembrane region" description="Helical" evidence="1">
    <location>
        <begin position="18"/>
        <end position="37"/>
    </location>
</feature>
<dbReference type="RefSeq" id="WP_093072783.1">
    <property type="nucleotide sequence ID" value="NZ_BJVE01000093.1"/>
</dbReference>
<evidence type="ECO:0000256" key="1">
    <source>
        <dbReference type="SAM" id="Phobius"/>
    </source>
</evidence>
<organism evidence="2 3">
    <name type="scientific">Salisediminibacterium halotolerans</name>
    <dbReference type="NCBI Taxonomy" id="517425"/>
    <lineage>
        <taxon>Bacteria</taxon>
        <taxon>Bacillati</taxon>
        <taxon>Bacillota</taxon>
        <taxon>Bacilli</taxon>
        <taxon>Bacillales</taxon>
        <taxon>Bacillaceae</taxon>
        <taxon>Salisediminibacterium</taxon>
    </lineage>
</organism>
<proteinExistence type="predicted"/>
<evidence type="ECO:0000313" key="2">
    <source>
        <dbReference type="EMBL" id="SER98265.1"/>
    </source>
</evidence>
<keyword evidence="3" id="KW-1185">Reference proteome</keyword>
<dbReference type="EMBL" id="FOGV01000010">
    <property type="protein sequence ID" value="SER98265.1"/>
    <property type="molecule type" value="Genomic_DNA"/>
</dbReference>
<reference evidence="3" key="1">
    <citation type="submission" date="2016-10" db="EMBL/GenBank/DDBJ databases">
        <authorList>
            <person name="de Groot N.N."/>
        </authorList>
    </citation>
    <scope>NUCLEOTIDE SEQUENCE [LARGE SCALE GENOMIC DNA]</scope>
    <source>
        <strain evidence="3">10nlg</strain>
    </source>
</reference>
<accession>A0A1H9TM44</accession>
<keyword evidence="1" id="KW-0472">Membrane</keyword>
<dbReference type="Proteomes" id="UP000199318">
    <property type="component" value="Unassembled WGS sequence"/>
</dbReference>
<keyword evidence="1" id="KW-1133">Transmembrane helix</keyword>
<gene>
    <name evidence="2" type="ORF">SAMN05444126_11082</name>
</gene>
<dbReference type="AlphaFoldDB" id="A0A1H9TM44"/>
<sequence length="81" mass="8989">MAAQNIENNAPKETKREYILIFSLLAIAVIVGIFVGLNEEWVTQRNFSAGYMAGSLLTALLLFAVYRSAAFIVTKLKKAKH</sequence>
<keyword evidence="1" id="KW-0812">Transmembrane</keyword>
<comment type="caution">
    <text evidence="2">The sequence shown here is derived from an EMBL/GenBank/DDBJ whole genome shotgun (WGS) entry which is preliminary data.</text>
</comment>
<protein>
    <submittedName>
        <fullName evidence="2">Uncharacterized protein</fullName>
    </submittedName>
</protein>
<evidence type="ECO:0000313" key="3">
    <source>
        <dbReference type="Proteomes" id="UP000199318"/>
    </source>
</evidence>
<dbReference type="STRING" id="1464123.SAMN05444126_11082"/>
<name>A0A1H9TM44_9BACI</name>